<dbReference type="AlphaFoldDB" id="A0A1L3SZV1"/>
<feature type="compositionally biased region" description="Basic and acidic residues" evidence="1">
    <location>
        <begin position="775"/>
        <end position="797"/>
    </location>
</feature>
<evidence type="ECO:0000256" key="1">
    <source>
        <dbReference type="SAM" id="MobiDB-lite"/>
    </source>
</evidence>
<feature type="domain" description="MobA/VirD2-like nuclease" evidence="2">
    <location>
        <begin position="294"/>
        <end position="399"/>
    </location>
</feature>
<dbReference type="Proteomes" id="UP000182840">
    <property type="component" value="Plasmid unnamed1"/>
</dbReference>
<protein>
    <recommendedName>
        <fullName evidence="2">MobA/VirD2-like nuclease domain-containing protein</fullName>
    </recommendedName>
</protein>
<sequence length="828" mass="92726">MEFFPGAFEREWERRRALLLHELQLGQSEKSDWDEPRRGGVARVGDEGLGGFDRARRRQGGSGARGSRGAAGAAGRSMRTRFGALARGSQPAVVKLASYGGGARAGAMMSYASRGGKVAVENERGERVLGKDALAEQRAEWEHLFDNRTASRDLGVFHVSIDTASLRDDVDQDGQLREILRSGFGDRRFVYTARQRSPGDLHVSGVLVLRDGEGERLTGDRKAVEIVQQRFDDSDAGRDVEARFRFHGYGNGVEWGTARVREVVAGAEGEVRDDSGKLIGDAEQAGDLVQKEWREELHSRKGRDLMHLIVSARAGTDATAFEGAVREFLGEQFAGHRYVFAVHDPALDPKEMAEGGKRPHIHAHAIVTMRSETGDRIVTSPQMFREWRAAMAEKAREQGIDMELTDRREFASAPAYTRNQVLPVSYRGRTEHEGTSSAAHSRYRAKRSNDIQLASTDRSRQYAATAAEAWSDLANEAGGSGEGVFATRQSHRLERATENTQNERLFVDVAQESVKNITNMIELTEFVNGEDGQMREMTRPEFEAYENRVEAVLSSVEQTLDDMDRANFDEIAAAAREVVDIRREYLEVTERQVDREGGQELRGSRDDRSEDPNAQWDAAVARFGLEAVETANEVLVQVSHYREGLDRIEAGELPQSYMASYRAGLDREINRAAELAVDGDNQYMRETAKSDQDLQRVIDQIELAAADRARSDRDEDKDQRVVSIDAGTSRRTDGALGGFQGAEAEQLRDPGREDRSTPEHDDQIIEQQPTVPSEQRTRHPDDRAVEKKTALDAELARSDPPQQHVPRLRQIELELEERQDRDRDDRER</sequence>
<dbReference type="OrthoDB" id="7199783at2"/>
<feature type="compositionally biased region" description="Polar residues" evidence="1">
    <location>
        <begin position="765"/>
        <end position="774"/>
    </location>
</feature>
<dbReference type="KEGG" id="meso:BSQ44_25690"/>
<feature type="region of interest" description="Disordered" evidence="1">
    <location>
        <begin position="706"/>
        <end position="828"/>
    </location>
</feature>
<feature type="compositionally biased region" description="Basic and acidic residues" evidence="1">
    <location>
        <begin position="809"/>
        <end position="828"/>
    </location>
</feature>
<feature type="compositionally biased region" description="Basic and acidic residues" evidence="1">
    <location>
        <begin position="706"/>
        <end position="720"/>
    </location>
</feature>
<evidence type="ECO:0000259" key="2">
    <source>
        <dbReference type="Pfam" id="PF03432"/>
    </source>
</evidence>
<evidence type="ECO:0000313" key="4">
    <source>
        <dbReference type="Proteomes" id="UP000182840"/>
    </source>
</evidence>
<dbReference type="InterPro" id="IPR005094">
    <property type="entry name" value="Endonuclease_MobA/VirD2"/>
</dbReference>
<evidence type="ECO:0000313" key="3">
    <source>
        <dbReference type="EMBL" id="APH74894.1"/>
    </source>
</evidence>
<reference evidence="3 4" key="1">
    <citation type="submission" date="2016-11" db="EMBL/GenBank/DDBJ databases">
        <title>Mesorhizobium oceanicum sp. nov., isolated from deep seawater in South China Sea.</title>
        <authorList>
            <person name="Fu G.-Y."/>
        </authorList>
    </citation>
    <scope>NUCLEOTIDE SEQUENCE [LARGE SCALE GENOMIC DNA]</scope>
    <source>
        <strain evidence="3 4">B7</strain>
        <plasmid evidence="4">Plasmid unnamed1</plasmid>
    </source>
</reference>
<dbReference type="EMBL" id="CP018172">
    <property type="protein sequence ID" value="APH74894.1"/>
    <property type="molecule type" value="Genomic_DNA"/>
</dbReference>
<keyword evidence="4" id="KW-1185">Reference proteome</keyword>
<feature type="region of interest" description="Disordered" evidence="1">
    <location>
        <begin position="592"/>
        <end position="613"/>
    </location>
</feature>
<geneLocation type="plasmid" evidence="3">
    <name>unnamed1</name>
</geneLocation>
<feature type="compositionally biased region" description="Basic and acidic residues" evidence="1">
    <location>
        <begin position="592"/>
        <end position="611"/>
    </location>
</feature>
<feature type="compositionally biased region" description="Basic and acidic residues" evidence="1">
    <location>
        <begin position="745"/>
        <end position="763"/>
    </location>
</feature>
<keyword evidence="3" id="KW-0614">Plasmid</keyword>
<name>A0A1L3SZV1_9HYPH</name>
<proteinExistence type="predicted"/>
<dbReference type="RefSeq" id="WP_072608350.1">
    <property type="nucleotide sequence ID" value="NZ_CP018172.1"/>
</dbReference>
<gene>
    <name evidence="3" type="ORF">BSQ44_25690</name>
</gene>
<feature type="region of interest" description="Disordered" evidence="1">
    <location>
        <begin position="29"/>
        <end position="75"/>
    </location>
</feature>
<feature type="compositionally biased region" description="Basic and acidic residues" evidence="1">
    <location>
        <begin position="29"/>
        <end position="38"/>
    </location>
</feature>
<organism evidence="3 4">
    <name type="scientific">Aquibium oceanicum</name>
    <dbReference type="NCBI Taxonomy" id="1670800"/>
    <lineage>
        <taxon>Bacteria</taxon>
        <taxon>Pseudomonadati</taxon>
        <taxon>Pseudomonadota</taxon>
        <taxon>Alphaproteobacteria</taxon>
        <taxon>Hyphomicrobiales</taxon>
        <taxon>Phyllobacteriaceae</taxon>
        <taxon>Aquibium</taxon>
    </lineage>
</organism>
<dbReference type="Pfam" id="PF03432">
    <property type="entry name" value="Relaxase"/>
    <property type="match status" value="1"/>
</dbReference>
<feature type="region of interest" description="Disordered" evidence="1">
    <location>
        <begin position="422"/>
        <end position="447"/>
    </location>
</feature>
<accession>A0A1L3SZV1</accession>